<dbReference type="Pfam" id="PF09346">
    <property type="entry name" value="SMI1_KNR4"/>
    <property type="match status" value="1"/>
</dbReference>
<protein>
    <submittedName>
        <fullName evidence="2">SMI1/KNR4 family protein</fullName>
    </submittedName>
</protein>
<dbReference type="InterPro" id="IPR018958">
    <property type="entry name" value="Knr4/Smi1-like_dom"/>
</dbReference>
<proteinExistence type="predicted"/>
<accession>A0A6I6NIL5</accession>
<sequence length="192" mass="21271">MEAIAARQVTEAWQRMAGWLAEHAPGSYRTLLPGAGEEEIGRAEEAFGVELREDLKALWRLCAGVRDEPGAGFLAENRSLLPIGESVRVQQRQLGFADEELWRPEWIPVCSFNTHDTTCGLYMDMGTGHLYAWTRFGECRPEHDSLTTYLEEIADALEVPLLAGPAKPGLLRGALMWGPTGDPDDGWEPFTG</sequence>
<evidence type="ECO:0000313" key="3">
    <source>
        <dbReference type="Proteomes" id="UP000436138"/>
    </source>
</evidence>
<gene>
    <name evidence="2" type="ORF">GQF42_41510</name>
</gene>
<dbReference type="EMBL" id="CP047020">
    <property type="protein sequence ID" value="QHA10140.1"/>
    <property type="molecule type" value="Genomic_DNA"/>
</dbReference>
<dbReference type="InterPro" id="IPR037883">
    <property type="entry name" value="Knr4/Smi1-like_sf"/>
</dbReference>
<evidence type="ECO:0000259" key="1">
    <source>
        <dbReference type="Pfam" id="PF09346"/>
    </source>
</evidence>
<keyword evidence="3" id="KW-1185">Reference proteome</keyword>
<dbReference type="SUPFAM" id="SSF160631">
    <property type="entry name" value="SMI1/KNR4-like"/>
    <property type="match status" value="1"/>
</dbReference>
<organism evidence="2 3">
    <name type="scientific">Streptomyces broussonetiae</name>
    <dbReference type="NCBI Taxonomy" id="2686304"/>
    <lineage>
        <taxon>Bacteria</taxon>
        <taxon>Bacillati</taxon>
        <taxon>Actinomycetota</taxon>
        <taxon>Actinomycetes</taxon>
        <taxon>Kitasatosporales</taxon>
        <taxon>Streptomycetaceae</taxon>
        <taxon>Streptomyces</taxon>
    </lineage>
</organism>
<name>A0A6I6NIL5_9ACTN</name>
<feature type="domain" description="Knr4/Smi1-like" evidence="1">
    <location>
        <begin position="34"/>
        <end position="152"/>
    </location>
</feature>
<dbReference type="KEGG" id="sbro:GQF42_41510"/>
<reference evidence="2 3" key="1">
    <citation type="submission" date="2019-12" db="EMBL/GenBank/DDBJ databases">
        <title>Streptomyces sp. strain T44 isolated from rhizosphere soil of Broussonetia papyrifera.</title>
        <authorList>
            <person name="Mo P."/>
        </authorList>
    </citation>
    <scope>NUCLEOTIDE SEQUENCE [LARGE SCALE GENOMIC DNA]</scope>
    <source>
        <strain evidence="2 3">T44</strain>
    </source>
</reference>
<dbReference type="Proteomes" id="UP000436138">
    <property type="component" value="Chromosome"/>
</dbReference>
<dbReference type="AlphaFoldDB" id="A0A6I6NIL5"/>
<evidence type="ECO:0000313" key="2">
    <source>
        <dbReference type="EMBL" id="QHA10140.1"/>
    </source>
</evidence>